<evidence type="ECO:0000256" key="1">
    <source>
        <dbReference type="ARBA" id="ARBA00022468"/>
    </source>
</evidence>
<keyword evidence="5" id="KW-1185">Reference proteome</keyword>
<evidence type="ECO:0000259" key="3">
    <source>
        <dbReference type="PROSITE" id="PS50238"/>
    </source>
</evidence>
<dbReference type="Gene3D" id="1.10.555.10">
    <property type="entry name" value="Rho GTPase activation protein"/>
    <property type="match status" value="1"/>
</dbReference>
<dbReference type="AlphaFoldDB" id="A0AAY4AF56"/>
<dbReference type="PANTHER" id="PTHR12635:SF13">
    <property type="entry name" value="RHO GTPASE-ACTIVATING PROTEIN 6"/>
    <property type="match status" value="1"/>
</dbReference>
<dbReference type="InterPro" id="IPR008936">
    <property type="entry name" value="Rho_GTPase_activation_prot"/>
</dbReference>
<dbReference type="PROSITE" id="PS50238">
    <property type="entry name" value="RHOGAP"/>
    <property type="match status" value="1"/>
</dbReference>
<dbReference type="GeneTree" id="ENSGT00940000153904"/>
<protein>
    <recommendedName>
        <fullName evidence="3">Rho-GAP domain-containing protein</fullName>
    </recommendedName>
</protein>
<dbReference type="InterPro" id="IPR000198">
    <property type="entry name" value="RhoGAP_dom"/>
</dbReference>
<dbReference type="Pfam" id="PF00620">
    <property type="entry name" value="RhoGAP"/>
    <property type="match status" value="1"/>
</dbReference>
<dbReference type="Ensembl" id="ENSDCDT00010007882.1">
    <property type="protein sequence ID" value="ENSDCDP00010007504.1"/>
    <property type="gene ID" value="ENSDCDG00010003365.1"/>
</dbReference>
<proteinExistence type="predicted"/>
<feature type="compositionally biased region" description="Basic and acidic residues" evidence="2">
    <location>
        <begin position="566"/>
        <end position="577"/>
    </location>
</feature>
<dbReference type="SUPFAM" id="SSF48350">
    <property type="entry name" value="GTPase activation domain, GAP"/>
    <property type="match status" value="1"/>
</dbReference>
<evidence type="ECO:0000256" key="2">
    <source>
        <dbReference type="SAM" id="MobiDB-lite"/>
    </source>
</evidence>
<dbReference type="GeneID" id="114769386"/>
<dbReference type="GO" id="GO:0007165">
    <property type="term" value="P:signal transduction"/>
    <property type="evidence" value="ECO:0007669"/>
    <property type="project" value="InterPro"/>
</dbReference>
<dbReference type="PANTHER" id="PTHR12635">
    <property type="entry name" value="RHO-GTPASE-ACTIVATING PROTEIN 6 FAMILY MEMBER"/>
    <property type="match status" value="1"/>
</dbReference>
<dbReference type="GO" id="GO:0005096">
    <property type="term" value="F:GTPase activator activity"/>
    <property type="evidence" value="ECO:0007669"/>
    <property type="project" value="UniProtKB-KW"/>
</dbReference>
<feature type="region of interest" description="Disordered" evidence="2">
    <location>
        <begin position="561"/>
        <end position="632"/>
    </location>
</feature>
<dbReference type="GO" id="GO:0005856">
    <property type="term" value="C:cytoskeleton"/>
    <property type="evidence" value="ECO:0007669"/>
    <property type="project" value="UniProtKB-ARBA"/>
</dbReference>
<feature type="domain" description="Rho-GAP" evidence="3">
    <location>
        <begin position="241"/>
        <end position="439"/>
    </location>
</feature>
<dbReference type="FunFam" id="1.10.555.10:FF:000017">
    <property type="entry name" value="Rho GTPase activating protein 6"/>
    <property type="match status" value="1"/>
</dbReference>
<gene>
    <name evidence="4" type="primary">arhgap36</name>
</gene>
<feature type="compositionally biased region" description="Polar residues" evidence="2">
    <location>
        <begin position="599"/>
        <end position="612"/>
    </location>
</feature>
<reference evidence="4 5" key="1">
    <citation type="submission" date="2020-06" db="EMBL/GenBank/DDBJ databases">
        <authorList>
            <consortium name="Wellcome Sanger Institute Data Sharing"/>
        </authorList>
    </citation>
    <scope>NUCLEOTIDE SEQUENCE [LARGE SCALE GENOMIC DNA]</scope>
</reference>
<dbReference type="GO" id="GO:1902533">
    <property type="term" value="P:positive regulation of intracellular signal transduction"/>
    <property type="evidence" value="ECO:0007669"/>
    <property type="project" value="UniProtKB-ARBA"/>
</dbReference>
<dbReference type="Proteomes" id="UP000694580">
    <property type="component" value="Chromosome 1"/>
</dbReference>
<feature type="compositionally biased region" description="Low complexity" evidence="2">
    <location>
        <begin position="613"/>
        <end position="625"/>
    </location>
</feature>
<reference evidence="4" key="2">
    <citation type="submission" date="2025-08" db="UniProtKB">
        <authorList>
            <consortium name="Ensembl"/>
        </authorList>
    </citation>
    <scope>IDENTIFICATION</scope>
</reference>
<evidence type="ECO:0000313" key="4">
    <source>
        <dbReference type="Ensembl" id="ENSDCDP00010007504.1"/>
    </source>
</evidence>
<organism evidence="4 5">
    <name type="scientific">Denticeps clupeoides</name>
    <name type="common">denticle herring</name>
    <dbReference type="NCBI Taxonomy" id="299321"/>
    <lineage>
        <taxon>Eukaryota</taxon>
        <taxon>Metazoa</taxon>
        <taxon>Chordata</taxon>
        <taxon>Craniata</taxon>
        <taxon>Vertebrata</taxon>
        <taxon>Euteleostomi</taxon>
        <taxon>Actinopterygii</taxon>
        <taxon>Neopterygii</taxon>
        <taxon>Teleostei</taxon>
        <taxon>Clupei</taxon>
        <taxon>Clupeiformes</taxon>
        <taxon>Denticipitoidei</taxon>
        <taxon>Denticipitidae</taxon>
        <taxon>Denticeps</taxon>
    </lineage>
</organism>
<dbReference type="SMART" id="SM00324">
    <property type="entry name" value="RhoGAP"/>
    <property type="match status" value="1"/>
</dbReference>
<feature type="region of interest" description="Disordered" evidence="2">
    <location>
        <begin position="472"/>
        <end position="501"/>
    </location>
</feature>
<keyword evidence="1" id="KW-0343">GTPase activation</keyword>
<dbReference type="RefSeq" id="XP_028818222.1">
    <property type="nucleotide sequence ID" value="XM_028962389.1"/>
</dbReference>
<sequence length="674" mass="75872">MVFFHLASNGPASALMHREDPVRQDLQFYYVGDHTWATMLGQSVKLQPVPIQSLSELERARLQEVALYHLEERNLDFRISIPRETRKRRKSLRRKLDSFSKEKKERETTPKAFGITLSQVIANDRAHKQRQDALKESRRDCLELEASVMRFRAEKRSHCGNRLLGGSGAIPGAASSSVLELHSKPLSPTFLDNTSRAHRRGGLSVDSISDLVESQSRLLEALQLSHPNELEMKKASAAPKLSLNPIYRQVPRVVERCCRHIETYGLHTVGIFRVGSSKKRVRQLRDDFDSGLDVVLDDEHSVHDIAALLKEFLRDMPDPLLPRELYCAFLHANRLRGADQLNYLQHLLYLLPPCNCDTLLRLLTLLHTVQEHSHDTAGPQQQEIPGNKMTAQNVAVIFGPNLLQRERGSEFSLQGLGIEDSAAIISVTLYLIQNYKRLFTVSTELQQEVLMSLIQTDPDIIDYLLRRKLSGSSLTEETDGSSSRRDTQVSLDSVGHSGGDLSPLELPAPLFQDTVGESTLSSEVFLNMLRLNNNRKRSPEGQVKSIAQIRQFHSHHNLLSLAQTSLRDEREPQEPRRRGPPSPRDSVHFTPTLDCVSPGSPSTPESSVWVRQSIQSTSSSTSSGSEDSRPPTNFWDFFTRKASGSETIMIITRTISRSLSLQSLFTVQSQCEKS</sequence>
<reference evidence="4" key="3">
    <citation type="submission" date="2025-09" db="UniProtKB">
        <authorList>
            <consortium name="Ensembl"/>
        </authorList>
    </citation>
    <scope>IDENTIFICATION</scope>
</reference>
<dbReference type="InterPro" id="IPR037863">
    <property type="entry name" value="RHOGAP6/36"/>
</dbReference>
<name>A0AAY4AF56_9TELE</name>
<accession>A0AAY4AF56</accession>
<evidence type="ECO:0000313" key="5">
    <source>
        <dbReference type="Proteomes" id="UP000694580"/>
    </source>
</evidence>